<evidence type="ECO:0000256" key="2">
    <source>
        <dbReference type="ARBA" id="ARBA00022475"/>
    </source>
</evidence>
<dbReference type="InterPro" id="IPR001123">
    <property type="entry name" value="LeuE-type"/>
</dbReference>
<sequence>MIYKGIKFGLLLQLAIGPICLFVFQTAVSNGLRSALLGVFGVAIVDALFILVAIWGVGSLINRHRHIKTSMKIFGAFVLMLFGFNTLSDAFHISFLPSLSLSTIHITNIFYKMMILTFSNPLTIVFWTGVFSVKVTEENMSQNKLYLFGLGAVIATLLFLTVISIVGHALAIAISAPLLTMMNVTVALFLIGFGIKTLKTKEDQQ</sequence>
<evidence type="ECO:0000313" key="8">
    <source>
        <dbReference type="Proteomes" id="UP001164718"/>
    </source>
</evidence>
<dbReference type="Pfam" id="PF01810">
    <property type="entry name" value="LysE"/>
    <property type="match status" value="1"/>
</dbReference>
<feature type="transmembrane region" description="Helical" evidence="6">
    <location>
        <begin position="73"/>
        <end position="97"/>
    </location>
</feature>
<feature type="transmembrane region" description="Helical" evidence="6">
    <location>
        <begin position="39"/>
        <end position="61"/>
    </location>
</feature>
<dbReference type="PANTHER" id="PTHR30086">
    <property type="entry name" value="ARGININE EXPORTER PROTEIN ARGO"/>
    <property type="match status" value="1"/>
</dbReference>
<evidence type="ECO:0000256" key="6">
    <source>
        <dbReference type="SAM" id="Phobius"/>
    </source>
</evidence>
<dbReference type="Proteomes" id="UP001164718">
    <property type="component" value="Chromosome"/>
</dbReference>
<keyword evidence="4 6" id="KW-1133">Transmembrane helix</keyword>
<dbReference type="PANTHER" id="PTHR30086:SF20">
    <property type="entry name" value="ARGININE EXPORTER PROTEIN ARGO-RELATED"/>
    <property type="match status" value="1"/>
</dbReference>
<feature type="transmembrane region" description="Helical" evidence="6">
    <location>
        <begin position="172"/>
        <end position="195"/>
    </location>
</feature>
<feature type="transmembrane region" description="Helical" evidence="6">
    <location>
        <begin position="145"/>
        <end position="166"/>
    </location>
</feature>
<evidence type="ECO:0000256" key="5">
    <source>
        <dbReference type="ARBA" id="ARBA00023136"/>
    </source>
</evidence>
<dbReference type="GO" id="GO:0005886">
    <property type="term" value="C:plasma membrane"/>
    <property type="evidence" value="ECO:0007669"/>
    <property type="project" value="UniProtKB-SubCell"/>
</dbReference>
<comment type="subcellular location">
    <subcellularLocation>
        <location evidence="1">Cell membrane</location>
        <topology evidence="1">Multi-pass membrane protein</topology>
    </subcellularLocation>
</comment>
<dbReference type="RefSeq" id="WP_275417178.1">
    <property type="nucleotide sequence ID" value="NZ_CP106878.1"/>
</dbReference>
<protein>
    <submittedName>
        <fullName evidence="7">LysE family translocator</fullName>
    </submittedName>
</protein>
<name>A0A9E8LTT4_9BACI</name>
<keyword evidence="5 6" id="KW-0472">Membrane</keyword>
<dbReference type="GO" id="GO:0015171">
    <property type="term" value="F:amino acid transmembrane transporter activity"/>
    <property type="evidence" value="ECO:0007669"/>
    <property type="project" value="TreeGrafter"/>
</dbReference>
<dbReference type="EMBL" id="CP106878">
    <property type="protein sequence ID" value="WAA09397.1"/>
    <property type="molecule type" value="Genomic_DNA"/>
</dbReference>
<evidence type="ECO:0000256" key="4">
    <source>
        <dbReference type="ARBA" id="ARBA00022989"/>
    </source>
</evidence>
<organism evidence="7 8">
    <name type="scientific">Fervidibacillus albus</name>
    <dbReference type="NCBI Taxonomy" id="2980026"/>
    <lineage>
        <taxon>Bacteria</taxon>
        <taxon>Bacillati</taxon>
        <taxon>Bacillota</taxon>
        <taxon>Bacilli</taxon>
        <taxon>Bacillales</taxon>
        <taxon>Bacillaceae</taxon>
        <taxon>Fervidibacillus</taxon>
    </lineage>
</organism>
<accession>A0A9E8LTT4</accession>
<reference evidence="7" key="1">
    <citation type="submission" date="2022-09" db="EMBL/GenBank/DDBJ databases">
        <title>Complete Genomes of Fervidibacillus albus and Fervidibacillus halotolerans isolated from tidal flat sediments.</title>
        <authorList>
            <person name="Kwon K.K."/>
            <person name="Yang S.-H."/>
            <person name="Park M.J."/>
            <person name="Oh H.-M."/>
        </authorList>
    </citation>
    <scope>NUCLEOTIDE SEQUENCE</scope>
    <source>
        <strain evidence="7">MEBiC13591</strain>
    </source>
</reference>
<feature type="transmembrane region" description="Helical" evidence="6">
    <location>
        <begin position="109"/>
        <end position="133"/>
    </location>
</feature>
<gene>
    <name evidence="7" type="ORF">OE104_12710</name>
</gene>
<evidence type="ECO:0000256" key="3">
    <source>
        <dbReference type="ARBA" id="ARBA00022692"/>
    </source>
</evidence>
<evidence type="ECO:0000313" key="7">
    <source>
        <dbReference type="EMBL" id="WAA09397.1"/>
    </source>
</evidence>
<evidence type="ECO:0000256" key="1">
    <source>
        <dbReference type="ARBA" id="ARBA00004651"/>
    </source>
</evidence>
<keyword evidence="8" id="KW-1185">Reference proteome</keyword>
<dbReference type="AlphaFoldDB" id="A0A9E8LTT4"/>
<dbReference type="KEGG" id="faf:OE104_12710"/>
<proteinExistence type="predicted"/>
<keyword evidence="2" id="KW-1003">Cell membrane</keyword>
<keyword evidence="3 6" id="KW-0812">Transmembrane</keyword>